<dbReference type="InterPro" id="IPR001509">
    <property type="entry name" value="Epimerase_deHydtase"/>
</dbReference>
<evidence type="ECO:0000259" key="1">
    <source>
        <dbReference type="Pfam" id="PF01370"/>
    </source>
</evidence>
<accession>A0A317RAW8</accession>
<dbReference type="SUPFAM" id="SSF51735">
    <property type="entry name" value="NAD(P)-binding Rossmann-fold domains"/>
    <property type="match status" value="1"/>
</dbReference>
<dbReference type="InterPro" id="IPR051783">
    <property type="entry name" value="NAD(P)-dependent_oxidoreduct"/>
</dbReference>
<dbReference type="EMBL" id="QGUB01000005">
    <property type="protein sequence ID" value="PWW45890.1"/>
    <property type="molecule type" value="Genomic_DNA"/>
</dbReference>
<organism evidence="2 3">
    <name type="scientific">Melaminivora alkalimesophila</name>
    <dbReference type="NCBI Taxonomy" id="1165852"/>
    <lineage>
        <taxon>Bacteria</taxon>
        <taxon>Pseudomonadati</taxon>
        <taxon>Pseudomonadota</taxon>
        <taxon>Betaproteobacteria</taxon>
        <taxon>Burkholderiales</taxon>
        <taxon>Comamonadaceae</taxon>
        <taxon>Melaminivora</taxon>
    </lineage>
</organism>
<comment type="caution">
    <text evidence="2">The sequence shown here is derived from an EMBL/GenBank/DDBJ whole genome shotgun (WGS) entry which is preliminary data.</text>
</comment>
<dbReference type="PANTHER" id="PTHR48079:SF6">
    <property type="entry name" value="NAD(P)-BINDING DOMAIN-CONTAINING PROTEIN-RELATED"/>
    <property type="match status" value="1"/>
</dbReference>
<sequence>MPARFRRQRLLIVGCGDIGLRVARLLGGASRAGGRLRLLALTSSGERVPVLRAAGVLPLRGDLDEPASLARLGGLAQRVLHLAPPPAEGAGPAAWWLDPRSTALARALRRRSPPAALVYASTTGVYGDCQGAWVTETRPLRPVTARAQRRANAERAMRHLGRGAVRVSILRVPGIYAGDRPGGTPRARLAQGLPTLRAEDDVFTNHIHADDLARACLLALWRGRAQRAYNIADASAMKLGEYLDFAADLYGLPRPPRMARARLQERLTPARMGFLGESRRLVTRRMEQELRLRLRWPTVREGLQRG</sequence>
<gene>
    <name evidence="2" type="ORF">DFR36_10593</name>
</gene>
<reference evidence="2 3" key="1">
    <citation type="submission" date="2018-05" db="EMBL/GenBank/DDBJ databases">
        <title>Genomic Encyclopedia of Type Strains, Phase IV (KMG-IV): sequencing the most valuable type-strain genomes for metagenomic binning, comparative biology and taxonomic classification.</title>
        <authorList>
            <person name="Goeker M."/>
        </authorList>
    </citation>
    <scope>NUCLEOTIDE SEQUENCE [LARGE SCALE GENOMIC DNA]</scope>
    <source>
        <strain evidence="2 3">DSM 26006</strain>
    </source>
</reference>
<dbReference type="AlphaFoldDB" id="A0A317RAW8"/>
<keyword evidence="3" id="KW-1185">Reference proteome</keyword>
<dbReference type="Pfam" id="PF01370">
    <property type="entry name" value="Epimerase"/>
    <property type="match status" value="1"/>
</dbReference>
<protein>
    <submittedName>
        <fullName evidence="2">Nucleoside-diphosphate-sugar epimerase</fullName>
    </submittedName>
</protein>
<dbReference type="InterPro" id="IPR036291">
    <property type="entry name" value="NAD(P)-bd_dom_sf"/>
</dbReference>
<proteinExistence type="predicted"/>
<dbReference type="Gene3D" id="3.40.50.720">
    <property type="entry name" value="NAD(P)-binding Rossmann-like Domain"/>
    <property type="match status" value="1"/>
</dbReference>
<dbReference type="PANTHER" id="PTHR48079">
    <property type="entry name" value="PROTEIN YEEZ"/>
    <property type="match status" value="1"/>
</dbReference>
<evidence type="ECO:0000313" key="2">
    <source>
        <dbReference type="EMBL" id="PWW45890.1"/>
    </source>
</evidence>
<dbReference type="GO" id="GO:0005737">
    <property type="term" value="C:cytoplasm"/>
    <property type="evidence" value="ECO:0007669"/>
    <property type="project" value="TreeGrafter"/>
</dbReference>
<evidence type="ECO:0000313" key="3">
    <source>
        <dbReference type="Proteomes" id="UP000246483"/>
    </source>
</evidence>
<name>A0A317RAW8_9BURK</name>
<dbReference type="GO" id="GO:0004029">
    <property type="term" value="F:aldehyde dehydrogenase (NAD+) activity"/>
    <property type="evidence" value="ECO:0007669"/>
    <property type="project" value="TreeGrafter"/>
</dbReference>
<dbReference type="Proteomes" id="UP000246483">
    <property type="component" value="Unassembled WGS sequence"/>
</dbReference>
<feature type="domain" description="NAD-dependent epimerase/dehydratase" evidence="1">
    <location>
        <begin position="37"/>
        <end position="232"/>
    </location>
</feature>